<dbReference type="EMBL" id="JAHLQT010026502">
    <property type="protein sequence ID" value="KAG7163018.1"/>
    <property type="molecule type" value="Genomic_DNA"/>
</dbReference>
<gene>
    <name evidence="1" type="primary">ZBED9-L2</name>
    <name evidence="1" type="ORF">Hamer_G002069</name>
</gene>
<keyword evidence="2" id="KW-1185">Reference proteome</keyword>
<comment type="caution">
    <text evidence="1">The sequence shown here is derived from an EMBL/GenBank/DDBJ whole genome shotgun (WGS) entry which is preliminary data.</text>
</comment>
<proteinExistence type="predicted"/>
<organism evidence="1 2">
    <name type="scientific">Homarus americanus</name>
    <name type="common">American lobster</name>
    <dbReference type="NCBI Taxonomy" id="6706"/>
    <lineage>
        <taxon>Eukaryota</taxon>
        <taxon>Metazoa</taxon>
        <taxon>Ecdysozoa</taxon>
        <taxon>Arthropoda</taxon>
        <taxon>Crustacea</taxon>
        <taxon>Multicrustacea</taxon>
        <taxon>Malacostraca</taxon>
        <taxon>Eumalacostraca</taxon>
        <taxon>Eucarida</taxon>
        <taxon>Decapoda</taxon>
        <taxon>Pleocyemata</taxon>
        <taxon>Astacidea</taxon>
        <taxon>Nephropoidea</taxon>
        <taxon>Nephropidae</taxon>
        <taxon>Homarus</taxon>
    </lineage>
</organism>
<name>A0A8J5JXL6_HOMAM</name>
<accession>A0A8J5JXL6</accession>
<reference evidence="1" key="1">
    <citation type="journal article" date="2021" name="Sci. Adv.">
        <title>The American lobster genome reveals insights on longevity, neural, and immune adaptations.</title>
        <authorList>
            <person name="Polinski J.M."/>
            <person name="Zimin A.V."/>
            <person name="Clark K.F."/>
            <person name="Kohn A.B."/>
            <person name="Sadowski N."/>
            <person name="Timp W."/>
            <person name="Ptitsyn A."/>
            <person name="Khanna P."/>
            <person name="Romanova D.Y."/>
            <person name="Williams P."/>
            <person name="Greenwood S.J."/>
            <person name="Moroz L.L."/>
            <person name="Walt D.R."/>
            <person name="Bodnar A.G."/>
        </authorList>
    </citation>
    <scope>NUCLEOTIDE SEQUENCE</scope>
    <source>
        <strain evidence="1">GMGI-L3</strain>
    </source>
</reference>
<evidence type="ECO:0000313" key="1">
    <source>
        <dbReference type="EMBL" id="KAG7163018.1"/>
    </source>
</evidence>
<dbReference type="Proteomes" id="UP000747542">
    <property type="component" value="Unassembled WGS sequence"/>
</dbReference>
<evidence type="ECO:0000313" key="2">
    <source>
        <dbReference type="Proteomes" id="UP000747542"/>
    </source>
</evidence>
<sequence length="146" mass="16526">MFENVVGTQGAGSRRGDIGDVNVLPGCQSPFLDSGKPHVYFPESESEHLNSSMWVLNSFANDGVNHSEALLELRMNYTQKATFKTLVHTMYFWVTLMDIPENKELAEQATTMLVQMPTSYLCEQGFSALVRNRDPRAMMNRKCQKN</sequence>
<dbReference type="AlphaFoldDB" id="A0A8J5JXL6"/>
<protein>
    <submittedName>
        <fullName evidence="1">SCAN domain-containing protein 3-like 2</fullName>
    </submittedName>
</protein>